<name>A0A0F9WXX9_9ZZZZ</name>
<protein>
    <recommendedName>
        <fullName evidence="2">Calcineurin-like phosphoesterase domain-containing protein</fullName>
    </recommendedName>
</protein>
<organism evidence="1">
    <name type="scientific">marine sediment metagenome</name>
    <dbReference type="NCBI Taxonomy" id="412755"/>
    <lineage>
        <taxon>unclassified sequences</taxon>
        <taxon>metagenomes</taxon>
        <taxon>ecological metagenomes</taxon>
    </lineage>
</organism>
<accession>A0A0F9WXX9</accession>
<dbReference type="InterPro" id="IPR029052">
    <property type="entry name" value="Metallo-depent_PP-like"/>
</dbReference>
<evidence type="ECO:0000313" key="1">
    <source>
        <dbReference type="EMBL" id="KKN83873.1"/>
    </source>
</evidence>
<reference evidence="1" key="1">
    <citation type="journal article" date="2015" name="Nature">
        <title>Complex archaea that bridge the gap between prokaryotes and eukaryotes.</title>
        <authorList>
            <person name="Spang A."/>
            <person name="Saw J.H."/>
            <person name="Jorgensen S.L."/>
            <person name="Zaremba-Niedzwiedzka K."/>
            <person name="Martijn J."/>
            <person name="Lind A.E."/>
            <person name="van Eijk R."/>
            <person name="Schleper C."/>
            <person name="Guy L."/>
            <person name="Ettema T.J."/>
        </authorList>
    </citation>
    <scope>NUCLEOTIDE SEQUENCE</scope>
</reference>
<dbReference type="AlphaFoldDB" id="A0A0F9WXX9"/>
<proteinExistence type="predicted"/>
<comment type="caution">
    <text evidence="1">The sequence shown here is derived from an EMBL/GenBank/DDBJ whole genome shotgun (WGS) entry which is preliminary data.</text>
</comment>
<gene>
    <name evidence="1" type="ORF">LCGC14_0295260</name>
</gene>
<dbReference type="EMBL" id="LAZR01000179">
    <property type="protein sequence ID" value="KKN83873.1"/>
    <property type="molecule type" value="Genomic_DNA"/>
</dbReference>
<evidence type="ECO:0008006" key="2">
    <source>
        <dbReference type="Google" id="ProtNLM"/>
    </source>
</evidence>
<sequence length="420" mass="47771">MTPPSDMVHVLCARHGCDLFVPAERRKNGAKYCSPVCKNRVARSRYKKGESNGRDQEPRTLDQRIEKEKERLHQNEMTRTLQELTRGAAKRQEYVAAIQSVLRPFEPSIVRPFPEHDAQTTVDWAVQLSDWHIGQKTDLEHTGGIYEQNLEVTRAQVDKLLEALSGIFYESKGKHVKRLWVPILGDIVEGDSMRPAQLREIQIPVVKQTVEGFDLLAYFLRSLLQLPGLEELVVDVVGGNHDRTTQKPGNAGLGESDFCDTFAWLIGAMLQRSFEDEPRVQVTNWETWFGTREFGGLRHVFEHGASIRTSGGSYGGIPFYPIINAARQYESMLGGVDIVWFGHQHTPYHLPLGQRGHVIGNGSLPATSRFVQSRYKTLRRPQQWLVEFHRKHGATAFRPLYADINLPTPGEVWDVKQSRQ</sequence>
<dbReference type="SUPFAM" id="SSF56300">
    <property type="entry name" value="Metallo-dependent phosphatases"/>
    <property type="match status" value="1"/>
</dbReference>